<evidence type="ECO:0000256" key="5">
    <source>
        <dbReference type="ARBA" id="ARBA00030185"/>
    </source>
</evidence>
<evidence type="ECO:0000256" key="2">
    <source>
        <dbReference type="ARBA" id="ARBA00022517"/>
    </source>
</evidence>
<dbReference type="GO" id="GO:0031120">
    <property type="term" value="P:snRNA pseudouridine synthesis"/>
    <property type="evidence" value="ECO:0007669"/>
    <property type="project" value="TreeGrafter"/>
</dbReference>
<dbReference type="SUPFAM" id="SSF144210">
    <property type="entry name" value="Nop10-like SnoRNP"/>
    <property type="match status" value="1"/>
</dbReference>
<dbReference type="GO" id="GO:1904874">
    <property type="term" value="P:positive regulation of telomerase RNA localization to Cajal body"/>
    <property type="evidence" value="ECO:0007669"/>
    <property type="project" value="TreeGrafter"/>
</dbReference>
<feature type="compositionally biased region" description="Basic and acidic residues" evidence="6">
    <location>
        <begin position="57"/>
        <end position="73"/>
    </location>
</feature>
<reference evidence="7" key="1">
    <citation type="submission" date="2023-09" db="UniProtKB">
        <authorList>
            <consortium name="Ensembl"/>
        </authorList>
    </citation>
    <scope>IDENTIFICATION</scope>
</reference>
<dbReference type="PANTHER" id="PTHR13305">
    <property type="entry name" value="RIBOSOME BIOGENESIS PROTEIN NOP10"/>
    <property type="match status" value="1"/>
</dbReference>
<keyword evidence="4" id="KW-0687">Ribonucleoprotein</keyword>
<dbReference type="GO" id="GO:0031118">
    <property type="term" value="P:rRNA pseudouridine synthesis"/>
    <property type="evidence" value="ECO:0007669"/>
    <property type="project" value="TreeGrafter"/>
</dbReference>
<evidence type="ECO:0000256" key="1">
    <source>
        <dbReference type="ARBA" id="ARBA00009462"/>
    </source>
</evidence>
<dbReference type="Ensembl" id="ENSCCNT00000039703.1">
    <property type="protein sequence ID" value="ENSCCNP00000031575.1"/>
    <property type="gene ID" value="ENSCCNG00000030068.1"/>
</dbReference>
<protein>
    <recommendedName>
        <fullName evidence="5">Nucleolar protein 10</fullName>
    </recommendedName>
</protein>
<evidence type="ECO:0000256" key="6">
    <source>
        <dbReference type="SAM" id="MobiDB-lite"/>
    </source>
</evidence>
<dbReference type="GO" id="GO:0031429">
    <property type="term" value="C:box H/ACA snoRNP complex"/>
    <property type="evidence" value="ECO:0007669"/>
    <property type="project" value="TreeGrafter"/>
</dbReference>
<dbReference type="AlphaFoldDB" id="A0A8C0XN79"/>
<dbReference type="InterPro" id="IPR007264">
    <property type="entry name" value="H/ACA_rnp_Nop10"/>
</dbReference>
<accession>A0A8C0XN79</accession>
<keyword evidence="3" id="KW-0698">rRNA processing</keyword>
<dbReference type="InterPro" id="IPR036756">
    <property type="entry name" value="H/ACA_rnp_Nop10_sf"/>
</dbReference>
<evidence type="ECO:0000256" key="4">
    <source>
        <dbReference type="ARBA" id="ARBA00023274"/>
    </source>
</evidence>
<organism evidence="7">
    <name type="scientific">Castor canadensis</name>
    <name type="common">American beaver</name>
    <dbReference type="NCBI Taxonomy" id="51338"/>
    <lineage>
        <taxon>Eukaryota</taxon>
        <taxon>Metazoa</taxon>
        <taxon>Chordata</taxon>
        <taxon>Craniata</taxon>
        <taxon>Vertebrata</taxon>
        <taxon>Euteleostomi</taxon>
        <taxon>Mammalia</taxon>
        <taxon>Eutheria</taxon>
        <taxon>Euarchontoglires</taxon>
        <taxon>Glires</taxon>
        <taxon>Rodentia</taxon>
        <taxon>Castorimorpha</taxon>
        <taxon>Castoridae</taxon>
        <taxon>Castor</taxon>
    </lineage>
</organism>
<dbReference type="GO" id="GO:0030515">
    <property type="term" value="F:snoRNA binding"/>
    <property type="evidence" value="ECO:0007669"/>
    <property type="project" value="InterPro"/>
</dbReference>
<dbReference type="GO" id="GO:0070034">
    <property type="term" value="F:telomerase RNA binding"/>
    <property type="evidence" value="ECO:0007669"/>
    <property type="project" value="TreeGrafter"/>
</dbReference>
<keyword evidence="2" id="KW-0690">Ribosome biogenesis</keyword>
<evidence type="ECO:0000256" key="3">
    <source>
        <dbReference type="ARBA" id="ARBA00022552"/>
    </source>
</evidence>
<dbReference type="Gene3D" id="4.10.80.300">
    <property type="match status" value="1"/>
</dbReference>
<evidence type="ECO:0000313" key="7">
    <source>
        <dbReference type="Ensembl" id="ENSCCNP00000031575.1"/>
    </source>
</evidence>
<comment type="similarity">
    <text evidence="1">Belongs to the NOP10 family.</text>
</comment>
<proteinExistence type="inferred from homology"/>
<sequence length="73" mass="8189">MVLFLQYYLHAGGDRVHELQKFDPTGQQTCSAHPTPFFAEDKDSGHCSTVKKPCRVPRPDKKEKLGASEDKEG</sequence>
<feature type="region of interest" description="Disordered" evidence="6">
    <location>
        <begin position="41"/>
        <end position="73"/>
    </location>
</feature>
<name>A0A8C0XN79_CASCN</name>
<dbReference type="PANTHER" id="PTHR13305:SF0">
    <property type="entry name" value="H_ACA RIBONUCLEOPROTEIN COMPLEX SUBUNIT 3"/>
    <property type="match status" value="1"/>
</dbReference>